<dbReference type="FunFam" id="3.30.565.10:FF:000006">
    <property type="entry name" value="Sensor histidine kinase WalK"/>
    <property type="match status" value="1"/>
</dbReference>
<keyword evidence="5" id="KW-0808">Transferase</keyword>
<dbReference type="PROSITE" id="PS50885">
    <property type="entry name" value="HAMP"/>
    <property type="match status" value="1"/>
</dbReference>
<dbReference type="Proteomes" id="UP000253868">
    <property type="component" value="Chromosome"/>
</dbReference>
<keyword evidence="11" id="KW-0472">Membrane</keyword>
<dbReference type="Pfam" id="PF00512">
    <property type="entry name" value="HisKA"/>
    <property type="match status" value="1"/>
</dbReference>
<dbReference type="SUPFAM" id="SSF158472">
    <property type="entry name" value="HAMP domain-like"/>
    <property type="match status" value="1"/>
</dbReference>
<dbReference type="SMART" id="SM00387">
    <property type="entry name" value="HATPase_c"/>
    <property type="match status" value="1"/>
</dbReference>
<evidence type="ECO:0000256" key="9">
    <source>
        <dbReference type="ARBA" id="ARBA00023012"/>
    </source>
</evidence>
<dbReference type="GO" id="GO:0005886">
    <property type="term" value="C:plasma membrane"/>
    <property type="evidence" value="ECO:0007669"/>
    <property type="project" value="UniProtKB-SubCell"/>
</dbReference>
<proteinExistence type="predicted"/>
<evidence type="ECO:0000256" key="2">
    <source>
        <dbReference type="ARBA" id="ARBA00004236"/>
    </source>
</evidence>
<feature type="region of interest" description="Disordered" evidence="10">
    <location>
        <begin position="125"/>
        <end position="147"/>
    </location>
</feature>
<evidence type="ECO:0000256" key="7">
    <source>
        <dbReference type="ARBA" id="ARBA00022777"/>
    </source>
</evidence>
<evidence type="ECO:0000259" key="13">
    <source>
        <dbReference type="PROSITE" id="PS50885"/>
    </source>
</evidence>
<feature type="region of interest" description="Disordered" evidence="10">
    <location>
        <begin position="350"/>
        <end position="393"/>
    </location>
</feature>
<keyword evidence="8 11" id="KW-1133">Transmembrane helix</keyword>
<dbReference type="InterPro" id="IPR003594">
    <property type="entry name" value="HATPase_dom"/>
</dbReference>
<dbReference type="InterPro" id="IPR004358">
    <property type="entry name" value="Sig_transdc_His_kin-like_C"/>
</dbReference>
<evidence type="ECO:0000256" key="5">
    <source>
        <dbReference type="ARBA" id="ARBA00022679"/>
    </source>
</evidence>
<dbReference type="InterPro" id="IPR036097">
    <property type="entry name" value="HisK_dim/P_sf"/>
</dbReference>
<protein>
    <recommendedName>
        <fullName evidence="3">histidine kinase</fullName>
        <ecNumber evidence="3">2.7.13.3</ecNumber>
    </recommendedName>
</protein>
<evidence type="ECO:0000256" key="3">
    <source>
        <dbReference type="ARBA" id="ARBA00012438"/>
    </source>
</evidence>
<dbReference type="RefSeq" id="WP_114660535.1">
    <property type="nucleotide sequence ID" value="NZ_CP031194.1"/>
</dbReference>
<dbReference type="PANTHER" id="PTHR43711">
    <property type="entry name" value="TWO-COMPONENT HISTIDINE KINASE"/>
    <property type="match status" value="1"/>
</dbReference>
<dbReference type="SMART" id="SM00388">
    <property type="entry name" value="HisKA"/>
    <property type="match status" value="1"/>
</dbReference>
<comment type="subcellular location">
    <subcellularLocation>
        <location evidence="2">Cell membrane</location>
    </subcellularLocation>
</comment>
<evidence type="ECO:0000256" key="1">
    <source>
        <dbReference type="ARBA" id="ARBA00000085"/>
    </source>
</evidence>
<feature type="domain" description="Histidine kinase" evidence="12">
    <location>
        <begin position="526"/>
        <end position="746"/>
    </location>
</feature>
<keyword evidence="6 11" id="KW-0812">Transmembrane</keyword>
<dbReference type="InterPro" id="IPR003661">
    <property type="entry name" value="HisK_dim/P_dom"/>
</dbReference>
<evidence type="ECO:0000256" key="4">
    <source>
        <dbReference type="ARBA" id="ARBA00022553"/>
    </source>
</evidence>
<dbReference type="SMART" id="SM00304">
    <property type="entry name" value="HAMP"/>
    <property type="match status" value="1"/>
</dbReference>
<evidence type="ECO:0000256" key="10">
    <source>
        <dbReference type="SAM" id="MobiDB-lite"/>
    </source>
</evidence>
<dbReference type="SUPFAM" id="SSF47384">
    <property type="entry name" value="Homodimeric domain of signal transducing histidine kinase"/>
    <property type="match status" value="1"/>
</dbReference>
<evidence type="ECO:0000313" key="14">
    <source>
        <dbReference type="EMBL" id="AXG79202.1"/>
    </source>
</evidence>
<evidence type="ECO:0000313" key="15">
    <source>
        <dbReference type="Proteomes" id="UP000253868"/>
    </source>
</evidence>
<gene>
    <name evidence="14" type="ORF">DVK44_17765</name>
</gene>
<evidence type="ECO:0000256" key="6">
    <source>
        <dbReference type="ARBA" id="ARBA00022692"/>
    </source>
</evidence>
<dbReference type="InterPro" id="IPR003660">
    <property type="entry name" value="HAMP_dom"/>
</dbReference>
<evidence type="ECO:0000256" key="8">
    <source>
        <dbReference type="ARBA" id="ARBA00022989"/>
    </source>
</evidence>
<keyword evidence="9" id="KW-0902">Two-component regulatory system</keyword>
<evidence type="ECO:0000256" key="11">
    <source>
        <dbReference type="SAM" id="Phobius"/>
    </source>
</evidence>
<dbReference type="PROSITE" id="PS50109">
    <property type="entry name" value="HIS_KIN"/>
    <property type="match status" value="1"/>
</dbReference>
<keyword evidence="15" id="KW-1185">Reference proteome</keyword>
<dbReference type="SUPFAM" id="SSF55874">
    <property type="entry name" value="ATPase domain of HSP90 chaperone/DNA topoisomerase II/histidine kinase"/>
    <property type="match status" value="1"/>
</dbReference>
<feature type="domain" description="HAMP" evidence="13">
    <location>
        <begin position="466"/>
        <end position="518"/>
    </location>
</feature>
<accession>A0A345HR78</accession>
<dbReference type="GO" id="GO:0000155">
    <property type="term" value="F:phosphorelay sensor kinase activity"/>
    <property type="evidence" value="ECO:0007669"/>
    <property type="project" value="InterPro"/>
</dbReference>
<keyword evidence="4" id="KW-0597">Phosphoprotein</keyword>
<dbReference type="Pfam" id="PF02518">
    <property type="entry name" value="HATPase_c"/>
    <property type="match status" value="1"/>
</dbReference>
<dbReference type="Pfam" id="PF00672">
    <property type="entry name" value="HAMP"/>
    <property type="match status" value="1"/>
</dbReference>
<organism evidence="14 15">
    <name type="scientific">Streptomyces paludis</name>
    <dbReference type="NCBI Taxonomy" id="2282738"/>
    <lineage>
        <taxon>Bacteria</taxon>
        <taxon>Bacillati</taxon>
        <taxon>Actinomycetota</taxon>
        <taxon>Actinomycetes</taxon>
        <taxon>Kitasatosporales</taxon>
        <taxon>Streptomycetaceae</taxon>
        <taxon>Streptomyces</taxon>
    </lineage>
</organism>
<feature type="compositionally biased region" description="Polar residues" evidence="10">
    <location>
        <begin position="237"/>
        <end position="250"/>
    </location>
</feature>
<dbReference type="PANTHER" id="PTHR43711:SF1">
    <property type="entry name" value="HISTIDINE KINASE 1"/>
    <property type="match status" value="1"/>
</dbReference>
<dbReference type="InterPro" id="IPR050736">
    <property type="entry name" value="Sensor_HK_Regulatory"/>
</dbReference>
<sequence length="769" mass="80301">MHRPDQQRESDQRPSRQTLLRLPLRKSLLGRMLTVSVLVAFCSVAATAWLAVQTTSGAIRQQQGQSLSSDAKIYNTLLGYAATHPGWEGVDATVRKLARESHRRIALTTQDRRLLADSALAAPPDASSGAASSAHSSTSAGTSPAAPLPAQASAVVDPLSVDTVLVPGATTTTVATIATAAGADRVDPRAVGPFLLPETERAELRRAASASVECLNAIGIAADVVESPSGRPRLQFVSSGTNSATEQRCLTSEPDGPTATEKKALRALNGLADACLERQGRTGVKLKLNLNLSWDRGYDRADAGDGVYVGFDNVYPVPVDESDAMNAKREAAKRQAADEQVTEARVAEARAAKEQAAEQAAPEQKDVPGPEPEPTAETPWTGTRPAQKPVARDSGYDRAIATCVGSARREQLTSYVAGPALLFIDDPGATASAPGFDLSPANTGRIVGVTALVLALTVGASVIAGARLVRPLHALTGAAQRMRDGLDSAPVPVGSDNEIGRLAAAFNDMAVHRARLEEQRKAMVSDVAHELRTPLSNIRGWLEAAQDGLADPDPAFVSSLLEEAVQLQHIINDLQDLAAADAGALRLHPEPVCVDELLGQVAAAHQALADSAGVALAVSPPEPGTDQPRPHGDPVRLRQAVSNLVSNAVRHTPPGGRVTLRSYVTDPGDEVALEVADTGSGIPADDVPHVFDRFWRAEKSRSRSTGGSGLGLAIVLKLAEAHGGTAGVVSTEGEGSVFTLRLPVAPDGAQAQNAVENTVSKAVENTTET</sequence>
<keyword evidence="7 14" id="KW-0418">Kinase</keyword>
<dbReference type="CDD" id="cd00082">
    <property type="entry name" value="HisKA"/>
    <property type="match status" value="1"/>
</dbReference>
<name>A0A345HR78_9ACTN</name>
<dbReference type="InterPro" id="IPR005467">
    <property type="entry name" value="His_kinase_dom"/>
</dbReference>
<dbReference type="EMBL" id="CP031194">
    <property type="protein sequence ID" value="AXG79202.1"/>
    <property type="molecule type" value="Genomic_DNA"/>
</dbReference>
<dbReference type="InterPro" id="IPR036890">
    <property type="entry name" value="HATPase_C_sf"/>
</dbReference>
<reference evidence="15" key="1">
    <citation type="submission" date="2018-07" db="EMBL/GenBank/DDBJ databases">
        <authorList>
            <person name="Zhao J."/>
        </authorList>
    </citation>
    <scope>NUCLEOTIDE SEQUENCE [LARGE SCALE GENOMIC DNA]</scope>
    <source>
        <strain evidence="15">GSSD-12</strain>
    </source>
</reference>
<dbReference type="Gene3D" id="6.10.340.10">
    <property type="match status" value="1"/>
</dbReference>
<dbReference type="Gene3D" id="1.10.287.130">
    <property type="match status" value="1"/>
</dbReference>
<dbReference type="CDD" id="cd00075">
    <property type="entry name" value="HATPase"/>
    <property type="match status" value="1"/>
</dbReference>
<evidence type="ECO:0000259" key="12">
    <source>
        <dbReference type="PROSITE" id="PS50109"/>
    </source>
</evidence>
<feature type="transmembrane region" description="Helical" evidence="11">
    <location>
        <begin position="28"/>
        <end position="52"/>
    </location>
</feature>
<dbReference type="KEGG" id="spad:DVK44_17765"/>
<dbReference type="PRINTS" id="PR00344">
    <property type="entry name" value="BCTRLSENSOR"/>
</dbReference>
<feature type="region of interest" description="Disordered" evidence="10">
    <location>
        <begin position="237"/>
        <end position="258"/>
    </location>
</feature>
<dbReference type="CDD" id="cd06225">
    <property type="entry name" value="HAMP"/>
    <property type="match status" value="1"/>
</dbReference>
<dbReference type="AlphaFoldDB" id="A0A345HR78"/>
<dbReference type="OrthoDB" id="9757990at2"/>
<dbReference type="Gene3D" id="3.30.565.10">
    <property type="entry name" value="Histidine kinase-like ATPase, C-terminal domain"/>
    <property type="match status" value="1"/>
</dbReference>
<comment type="catalytic activity">
    <reaction evidence="1">
        <text>ATP + protein L-histidine = ADP + protein N-phospho-L-histidine.</text>
        <dbReference type="EC" id="2.7.13.3"/>
    </reaction>
</comment>
<dbReference type="EC" id="2.7.13.3" evidence="3"/>